<evidence type="ECO:0000256" key="6">
    <source>
        <dbReference type="ARBA" id="ARBA00023163"/>
    </source>
</evidence>
<sequence length="701" mass="77382">MPKGITYPHGRGSYTMHACAVCRAKKAKCDGIKPVCGYCSLSGRENEAHFTALKKRVDDLELYVDILEGILAKCVCQDVSSHLQSRPQHPGKQSEGDAGNLDADPVGVDPDDDIIQDLTTPMQRLKLDDGHLLLHGITAPFRFSDKINNRTSRIASPHGGSTLSYVLQLDADDSSNCPEVDWARHLPPEANLDKKEHDKILHLSFTFFTMWSLRLVPSLFLRDMYTALSVPASEAPPSTLHYSPMLHNALLSLAALYSEDPMKRDYKTREHFANAARSDLSAEIEAELLTGAQIFIPVTVSCSYDISGMSNSIGITLGLGHDSTAWVKAGLITHEEMMARNWAHWTGFALEVSWALYYGRDFSGPILNRRKVPIPLVDLEMDQIPWSYAPAKIQPQPNLLTLIFFQSSALYVVASRIITMINALEGPDAQGINEQIVKLDGLPSQLDITPTSRKSSTPQRLVLHLVYWWCFTVLHRPFFQSKAGQGDVDHAKLCTHAAENILELLETWESLSSFSAGTVFLLRALQATSGRRVAHGALNTALAQTEKCIGYLRAIGATWTGAARNGNILQALLDDRLRPIIARRLASRDVAVDPSDVLSSSLSGPTEAFHPTPSPHTMQTTLFTPIGSLDNFTASSGWHEPSSDLLSQMQNLPVGFGAEFLCPVEMTALLPNMHYFCTRDSLGQRRTVDDRSVRELFAKDP</sequence>
<evidence type="ECO:0000313" key="11">
    <source>
        <dbReference type="Proteomes" id="UP001362999"/>
    </source>
</evidence>
<dbReference type="GO" id="GO:0003677">
    <property type="term" value="F:DNA binding"/>
    <property type="evidence" value="ECO:0007669"/>
    <property type="project" value="UniProtKB-KW"/>
</dbReference>
<comment type="subcellular location">
    <subcellularLocation>
        <location evidence="1">Nucleus</location>
    </subcellularLocation>
</comment>
<keyword evidence="6" id="KW-0804">Transcription</keyword>
<feature type="domain" description="Zn(2)-C6 fungal-type" evidence="9">
    <location>
        <begin position="18"/>
        <end position="50"/>
    </location>
</feature>
<evidence type="ECO:0000256" key="3">
    <source>
        <dbReference type="ARBA" id="ARBA00022833"/>
    </source>
</evidence>
<feature type="region of interest" description="Disordered" evidence="8">
    <location>
        <begin position="83"/>
        <end position="111"/>
    </location>
</feature>
<dbReference type="InterPro" id="IPR051615">
    <property type="entry name" value="Transcr_Regulatory_Elem"/>
</dbReference>
<reference evidence="10 11" key="1">
    <citation type="journal article" date="2024" name="J Genomics">
        <title>Draft genome sequencing and assembly of Favolaschia claudopus CIRM-BRFM 2984 isolated from oak limbs.</title>
        <authorList>
            <person name="Navarro D."/>
            <person name="Drula E."/>
            <person name="Chaduli D."/>
            <person name="Cazenave R."/>
            <person name="Ahrendt S."/>
            <person name="Wang J."/>
            <person name="Lipzen A."/>
            <person name="Daum C."/>
            <person name="Barry K."/>
            <person name="Grigoriev I.V."/>
            <person name="Favel A."/>
            <person name="Rosso M.N."/>
            <person name="Martin F."/>
        </authorList>
    </citation>
    <scope>NUCLEOTIDE SEQUENCE [LARGE SCALE GENOMIC DNA]</scope>
    <source>
        <strain evidence="10 11">CIRM-BRFM 2984</strain>
    </source>
</reference>
<keyword evidence="5" id="KW-0238">DNA-binding</keyword>
<dbReference type="EMBL" id="JAWWNJ010000013">
    <property type="protein sequence ID" value="KAK7042467.1"/>
    <property type="molecule type" value="Genomic_DNA"/>
</dbReference>
<organism evidence="10 11">
    <name type="scientific">Favolaschia claudopus</name>
    <dbReference type="NCBI Taxonomy" id="2862362"/>
    <lineage>
        <taxon>Eukaryota</taxon>
        <taxon>Fungi</taxon>
        <taxon>Dikarya</taxon>
        <taxon>Basidiomycota</taxon>
        <taxon>Agaricomycotina</taxon>
        <taxon>Agaricomycetes</taxon>
        <taxon>Agaricomycetidae</taxon>
        <taxon>Agaricales</taxon>
        <taxon>Marasmiineae</taxon>
        <taxon>Mycenaceae</taxon>
        <taxon>Favolaschia</taxon>
    </lineage>
</organism>
<dbReference type="Gene3D" id="4.10.240.10">
    <property type="entry name" value="Zn(2)-C6 fungal-type DNA-binding domain"/>
    <property type="match status" value="1"/>
</dbReference>
<protein>
    <submittedName>
        <fullName evidence="10">Zn(2)-C6 fungal-type domain-containing protein</fullName>
    </submittedName>
</protein>
<keyword evidence="7" id="KW-0539">Nucleus</keyword>
<dbReference type="PANTHER" id="PTHR31313">
    <property type="entry name" value="TY1 ENHANCER ACTIVATOR"/>
    <property type="match status" value="1"/>
</dbReference>
<accession>A0AAW0CUT5</accession>
<dbReference type="SUPFAM" id="SSF57701">
    <property type="entry name" value="Zn2/Cys6 DNA-binding domain"/>
    <property type="match status" value="1"/>
</dbReference>
<dbReference type="CDD" id="cd00067">
    <property type="entry name" value="GAL4"/>
    <property type="match status" value="1"/>
</dbReference>
<name>A0AAW0CUT5_9AGAR</name>
<evidence type="ECO:0000313" key="10">
    <source>
        <dbReference type="EMBL" id="KAK7042467.1"/>
    </source>
</evidence>
<evidence type="ECO:0000256" key="2">
    <source>
        <dbReference type="ARBA" id="ARBA00022723"/>
    </source>
</evidence>
<dbReference type="PROSITE" id="PS50048">
    <property type="entry name" value="ZN2_CY6_FUNGAL_2"/>
    <property type="match status" value="1"/>
</dbReference>
<dbReference type="PANTHER" id="PTHR31313:SF81">
    <property type="entry name" value="TY1 ENHANCER ACTIVATOR"/>
    <property type="match status" value="1"/>
</dbReference>
<keyword evidence="11" id="KW-1185">Reference proteome</keyword>
<dbReference type="InterPro" id="IPR001138">
    <property type="entry name" value="Zn2Cys6_DnaBD"/>
</dbReference>
<evidence type="ECO:0000256" key="5">
    <source>
        <dbReference type="ARBA" id="ARBA00023125"/>
    </source>
</evidence>
<evidence type="ECO:0000256" key="7">
    <source>
        <dbReference type="ARBA" id="ARBA00023242"/>
    </source>
</evidence>
<keyword evidence="4" id="KW-0805">Transcription regulation</keyword>
<dbReference type="GO" id="GO:0005634">
    <property type="term" value="C:nucleus"/>
    <property type="evidence" value="ECO:0007669"/>
    <property type="project" value="UniProtKB-SubCell"/>
</dbReference>
<dbReference type="CDD" id="cd12148">
    <property type="entry name" value="fungal_TF_MHR"/>
    <property type="match status" value="1"/>
</dbReference>
<dbReference type="AlphaFoldDB" id="A0AAW0CUT5"/>
<dbReference type="InterPro" id="IPR036864">
    <property type="entry name" value="Zn2-C6_fun-type_DNA-bd_sf"/>
</dbReference>
<proteinExistence type="predicted"/>
<evidence type="ECO:0000259" key="9">
    <source>
        <dbReference type="PROSITE" id="PS50048"/>
    </source>
</evidence>
<dbReference type="Pfam" id="PF00172">
    <property type="entry name" value="Zn_clus"/>
    <property type="match status" value="1"/>
</dbReference>
<evidence type="ECO:0000256" key="1">
    <source>
        <dbReference type="ARBA" id="ARBA00004123"/>
    </source>
</evidence>
<dbReference type="SMART" id="SM00066">
    <property type="entry name" value="GAL4"/>
    <property type="match status" value="1"/>
</dbReference>
<evidence type="ECO:0000256" key="8">
    <source>
        <dbReference type="SAM" id="MobiDB-lite"/>
    </source>
</evidence>
<keyword evidence="3" id="KW-0862">Zinc</keyword>
<evidence type="ECO:0000256" key="4">
    <source>
        <dbReference type="ARBA" id="ARBA00023015"/>
    </source>
</evidence>
<keyword evidence="2" id="KW-0479">Metal-binding</keyword>
<dbReference type="GO" id="GO:0008270">
    <property type="term" value="F:zinc ion binding"/>
    <property type="evidence" value="ECO:0007669"/>
    <property type="project" value="InterPro"/>
</dbReference>
<comment type="caution">
    <text evidence="10">The sequence shown here is derived from an EMBL/GenBank/DDBJ whole genome shotgun (WGS) entry which is preliminary data.</text>
</comment>
<dbReference type="GO" id="GO:0000981">
    <property type="term" value="F:DNA-binding transcription factor activity, RNA polymerase II-specific"/>
    <property type="evidence" value="ECO:0007669"/>
    <property type="project" value="InterPro"/>
</dbReference>
<gene>
    <name evidence="10" type="ORF">R3P38DRAFT_2890641</name>
</gene>
<dbReference type="Proteomes" id="UP001362999">
    <property type="component" value="Unassembled WGS sequence"/>
</dbReference>